<reference evidence="4" key="1">
    <citation type="submission" date="2025-08" db="UniProtKB">
        <authorList>
            <consortium name="RefSeq"/>
        </authorList>
    </citation>
    <scope>IDENTIFICATION</scope>
    <source>
        <tissue evidence="4">Leaves</tissue>
    </source>
</reference>
<dbReference type="Pfam" id="PF14372">
    <property type="entry name" value="hAT-like_RNase-H"/>
    <property type="match status" value="1"/>
</dbReference>
<keyword evidence="3" id="KW-1185">Reference proteome</keyword>
<evidence type="ECO:0000313" key="4">
    <source>
        <dbReference type="RefSeq" id="XP_071913906.1"/>
    </source>
</evidence>
<dbReference type="InterPro" id="IPR008906">
    <property type="entry name" value="HATC_C_dom"/>
</dbReference>
<protein>
    <submittedName>
        <fullName evidence="4">Zinc finger BED domain-containing protein RICESLEEPER 2-like</fullName>
    </submittedName>
</protein>
<feature type="domain" description="HAT C-terminal dimerisation" evidence="1">
    <location>
        <begin position="214"/>
        <end position="298"/>
    </location>
</feature>
<name>A0ABM4V2Z1_COFAR</name>
<proteinExistence type="predicted"/>
<feature type="domain" description="hAT-like transposase RNase-H fold" evidence="2">
    <location>
        <begin position="53"/>
        <end position="152"/>
    </location>
</feature>
<dbReference type="GeneID" id="140010523"/>
<evidence type="ECO:0000259" key="1">
    <source>
        <dbReference type="Pfam" id="PF05699"/>
    </source>
</evidence>
<dbReference type="SUPFAM" id="SSF53098">
    <property type="entry name" value="Ribonuclease H-like"/>
    <property type="match status" value="1"/>
</dbReference>
<dbReference type="PANTHER" id="PTHR23272:SF182">
    <property type="entry name" value="OS09G0381850 PROTEIN"/>
    <property type="match status" value="1"/>
</dbReference>
<dbReference type="RefSeq" id="XP_071913906.1">
    <property type="nucleotide sequence ID" value="XM_072057805.1"/>
</dbReference>
<dbReference type="Pfam" id="PF05699">
    <property type="entry name" value="Dimer_Tnp_hAT"/>
    <property type="match status" value="1"/>
</dbReference>
<dbReference type="InterPro" id="IPR025525">
    <property type="entry name" value="hAT-like_transposase_RNase-H"/>
</dbReference>
<dbReference type="PANTHER" id="PTHR23272">
    <property type="entry name" value="BED FINGER-RELATED"/>
    <property type="match status" value="1"/>
</dbReference>
<sequence>MLVSGLEFKDVFPRYADIDPEFYYIPTDFELMKVKEVCKFLEIFHEIIDMIFESEYPIVNNFLVELYRIKELLNEKTLDPFEHIRTMIGNMSAKFDKYWGESNVLLSLDAILDPRYKMFLINHAFSVIYGEDATPRFVAEIRDIFYELYNEYVDCHIVFHSEQQQRHVIKRKENEGSSSSSTKQKMTGLVVLTGKEKFHMHVSEIDRTPSEKSDLDVYLEESRYDCDANANLDVLGSWKGERLRFPISSRMAADIFSIPVTTVASESTFSAGGRVIDYRRTFMSVETVQMLLCGNDWIHSLHGLKNKSRNHLMRPNQSHLRKLNFLNHSQPDFVAVDVA</sequence>
<gene>
    <name evidence="4" type="primary">LOC140010523</name>
</gene>
<organism evidence="3 4">
    <name type="scientific">Coffea arabica</name>
    <name type="common">Arabian coffee</name>
    <dbReference type="NCBI Taxonomy" id="13443"/>
    <lineage>
        <taxon>Eukaryota</taxon>
        <taxon>Viridiplantae</taxon>
        <taxon>Streptophyta</taxon>
        <taxon>Embryophyta</taxon>
        <taxon>Tracheophyta</taxon>
        <taxon>Spermatophyta</taxon>
        <taxon>Magnoliopsida</taxon>
        <taxon>eudicotyledons</taxon>
        <taxon>Gunneridae</taxon>
        <taxon>Pentapetalae</taxon>
        <taxon>asterids</taxon>
        <taxon>lamiids</taxon>
        <taxon>Gentianales</taxon>
        <taxon>Rubiaceae</taxon>
        <taxon>Ixoroideae</taxon>
        <taxon>Gardenieae complex</taxon>
        <taxon>Bertiereae - Coffeeae clade</taxon>
        <taxon>Coffeeae</taxon>
        <taxon>Coffea</taxon>
    </lineage>
</organism>
<accession>A0ABM4V2Z1</accession>
<dbReference type="InterPro" id="IPR012337">
    <property type="entry name" value="RNaseH-like_sf"/>
</dbReference>
<dbReference type="Proteomes" id="UP001652660">
    <property type="component" value="Chromosome 7c"/>
</dbReference>
<evidence type="ECO:0000259" key="2">
    <source>
        <dbReference type="Pfam" id="PF14372"/>
    </source>
</evidence>
<evidence type="ECO:0000313" key="3">
    <source>
        <dbReference type="Proteomes" id="UP001652660"/>
    </source>
</evidence>